<proteinExistence type="predicted"/>
<gene>
    <name evidence="1" type="ORF">TM448B02886_0012</name>
</gene>
<evidence type="ECO:0000313" key="1">
    <source>
        <dbReference type="EMBL" id="QJI02033.1"/>
    </source>
</evidence>
<organism evidence="1">
    <name type="scientific">viral metagenome</name>
    <dbReference type="NCBI Taxonomy" id="1070528"/>
    <lineage>
        <taxon>unclassified sequences</taxon>
        <taxon>metagenomes</taxon>
        <taxon>organismal metagenomes</taxon>
    </lineage>
</organism>
<accession>A0A6M3XW60</accession>
<dbReference type="AlphaFoldDB" id="A0A6M3XW60"/>
<sequence length="83" mass="9553">MTDDTLTKLLAEPWAPPDLATEPTQSGFDSALIGVMSIIKHIDKRLNALEVFFREQENRIDILMQNDARIEALESEVRELRRE</sequence>
<name>A0A6M3XW60_9ZZZZ</name>
<reference evidence="1" key="1">
    <citation type="submission" date="2020-03" db="EMBL/GenBank/DDBJ databases">
        <title>The deep terrestrial virosphere.</title>
        <authorList>
            <person name="Holmfeldt K."/>
            <person name="Nilsson E."/>
            <person name="Simone D."/>
            <person name="Lopez-Fernandez M."/>
            <person name="Wu X."/>
            <person name="de Brujin I."/>
            <person name="Lundin D."/>
            <person name="Andersson A."/>
            <person name="Bertilsson S."/>
            <person name="Dopson M."/>
        </authorList>
    </citation>
    <scope>NUCLEOTIDE SEQUENCE</scope>
    <source>
        <strain evidence="1">TM448B02886</strain>
    </source>
</reference>
<protein>
    <submittedName>
        <fullName evidence="1">Uncharacterized protein</fullName>
    </submittedName>
</protein>
<dbReference type="EMBL" id="MT144970">
    <property type="protein sequence ID" value="QJI02033.1"/>
    <property type="molecule type" value="Genomic_DNA"/>
</dbReference>